<dbReference type="AlphaFoldDB" id="A0AAN7LD90"/>
<dbReference type="Gene3D" id="1.10.110.10">
    <property type="entry name" value="Plant lipid-transfer and hydrophobic proteins"/>
    <property type="match status" value="1"/>
</dbReference>
<feature type="chain" id="PRO_5042929283" description="Bifunctional inhibitor/plant lipid transfer protein/seed storage helical domain-containing protein" evidence="1">
    <location>
        <begin position="24"/>
        <end position="108"/>
    </location>
</feature>
<protein>
    <recommendedName>
        <fullName evidence="2">Bifunctional inhibitor/plant lipid transfer protein/seed storage helical domain-containing protein</fullName>
    </recommendedName>
</protein>
<keyword evidence="4" id="KW-1185">Reference proteome</keyword>
<dbReference type="SUPFAM" id="SSF47699">
    <property type="entry name" value="Bifunctional inhibitor/lipid-transfer protein/seed storage 2S albumin"/>
    <property type="match status" value="1"/>
</dbReference>
<proteinExistence type="predicted"/>
<dbReference type="InterPro" id="IPR016140">
    <property type="entry name" value="Bifunc_inhib/LTP/seed_store"/>
</dbReference>
<keyword evidence="1" id="KW-0732">Signal</keyword>
<accession>A0AAN7LD90</accession>
<name>A0AAN7LD90_TRANT</name>
<gene>
    <name evidence="3" type="ORF">SAY86_018745</name>
</gene>
<evidence type="ECO:0000313" key="3">
    <source>
        <dbReference type="EMBL" id="KAK4784377.1"/>
    </source>
</evidence>
<evidence type="ECO:0000313" key="4">
    <source>
        <dbReference type="Proteomes" id="UP001346149"/>
    </source>
</evidence>
<comment type="caution">
    <text evidence="3">The sequence shown here is derived from an EMBL/GenBank/DDBJ whole genome shotgun (WGS) entry which is preliminary data.</text>
</comment>
<dbReference type="PANTHER" id="PTHR33122:SF63">
    <property type="entry name" value="BIFUNCTIONAL INHIBITOR_PLANT LIPID TRANSFER PROTEIN_SEED STORAGE HELICAL DOMAIN-CONTAINING PROTEIN"/>
    <property type="match status" value="1"/>
</dbReference>
<dbReference type="InterPro" id="IPR039265">
    <property type="entry name" value="DIR1-like"/>
</dbReference>
<organism evidence="3 4">
    <name type="scientific">Trapa natans</name>
    <name type="common">Water chestnut</name>
    <dbReference type="NCBI Taxonomy" id="22666"/>
    <lineage>
        <taxon>Eukaryota</taxon>
        <taxon>Viridiplantae</taxon>
        <taxon>Streptophyta</taxon>
        <taxon>Embryophyta</taxon>
        <taxon>Tracheophyta</taxon>
        <taxon>Spermatophyta</taxon>
        <taxon>Magnoliopsida</taxon>
        <taxon>eudicotyledons</taxon>
        <taxon>Gunneridae</taxon>
        <taxon>Pentapetalae</taxon>
        <taxon>rosids</taxon>
        <taxon>malvids</taxon>
        <taxon>Myrtales</taxon>
        <taxon>Lythraceae</taxon>
        <taxon>Trapa</taxon>
    </lineage>
</organism>
<evidence type="ECO:0000259" key="2">
    <source>
        <dbReference type="Pfam" id="PF14368"/>
    </source>
</evidence>
<evidence type="ECO:0000256" key="1">
    <source>
        <dbReference type="SAM" id="SignalP"/>
    </source>
</evidence>
<sequence length="108" mass="11486">MEIGGRLLLVFMLIAAIFGRCHARGYYPPEYVQRICNVPVSGLYACMPAATPPNPPPPTAACCNSLVNANYGCLCSQRVSSELRSHGVDPNLAMLIPGKCGLPNPGHC</sequence>
<dbReference type="Pfam" id="PF14368">
    <property type="entry name" value="LTP_2"/>
    <property type="match status" value="1"/>
</dbReference>
<dbReference type="Proteomes" id="UP001346149">
    <property type="component" value="Unassembled WGS sequence"/>
</dbReference>
<dbReference type="GO" id="GO:0005504">
    <property type="term" value="F:fatty acid binding"/>
    <property type="evidence" value="ECO:0007669"/>
    <property type="project" value="InterPro"/>
</dbReference>
<feature type="domain" description="Bifunctional inhibitor/plant lipid transfer protein/seed storage helical" evidence="2">
    <location>
        <begin position="32"/>
        <end position="105"/>
    </location>
</feature>
<dbReference type="PANTHER" id="PTHR33122">
    <property type="entry name" value="LIPID BINDING PROTEIN-RELATED"/>
    <property type="match status" value="1"/>
</dbReference>
<feature type="signal peptide" evidence="1">
    <location>
        <begin position="1"/>
        <end position="23"/>
    </location>
</feature>
<dbReference type="InterPro" id="IPR036312">
    <property type="entry name" value="Bifun_inhib/LTP/seed_sf"/>
</dbReference>
<dbReference type="EMBL" id="JAXQNO010000014">
    <property type="protein sequence ID" value="KAK4784377.1"/>
    <property type="molecule type" value="Genomic_DNA"/>
</dbReference>
<dbReference type="GO" id="GO:0009627">
    <property type="term" value="P:systemic acquired resistance"/>
    <property type="evidence" value="ECO:0007669"/>
    <property type="project" value="InterPro"/>
</dbReference>
<reference evidence="3 4" key="1">
    <citation type="journal article" date="2023" name="Hortic Res">
        <title>Pangenome of water caltrop reveals structural variations and asymmetric subgenome divergence after allopolyploidization.</title>
        <authorList>
            <person name="Zhang X."/>
            <person name="Chen Y."/>
            <person name="Wang L."/>
            <person name="Yuan Y."/>
            <person name="Fang M."/>
            <person name="Shi L."/>
            <person name="Lu R."/>
            <person name="Comes H.P."/>
            <person name="Ma Y."/>
            <person name="Chen Y."/>
            <person name="Huang G."/>
            <person name="Zhou Y."/>
            <person name="Zheng Z."/>
            <person name="Qiu Y."/>
        </authorList>
    </citation>
    <scope>NUCLEOTIDE SEQUENCE [LARGE SCALE GENOMIC DNA]</scope>
    <source>
        <strain evidence="3">F231</strain>
    </source>
</reference>